<evidence type="ECO:0000313" key="3">
    <source>
        <dbReference type="Proteomes" id="UP000265566"/>
    </source>
</evidence>
<accession>A0A396GLG0</accession>
<reference evidence="3" key="1">
    <citation type="journal article" date="2018" name="Nat. Plants">
        <title>Whole-genome landscape of Medicago truncatula symbiotic genes.</title>
        <authorList>
            <person name="Pecrix Y."/>
            <person name="Staton S.E."/>
            <person name="Sallet E."/>
            <person name="Lelandais-Briere C."/>
            <person name="Moreau S."/>
            <person name="Carrere S."/>
            <person name="Blein T."/>
            <person name="Jardinaud M.F."/>
            <person name="Latrasse D."/>
            <person name="Zouine M."/>
            <person name="Zahm M."/>
            <person name="Kreplak J."/>
            <person name="Mayjonade B."/>
            <person name="Satge C."/>
            <person name="Perez M."/>
            <person name="Cauet S."/>
            <person name="Marande W."/>
            <person name="Chantry-Darmon C."/>
            <person name="Lopez-Roques C."/>
            <person name="Bouchez O."/>
            <person name="Berard A."/>
            <person name="Debelle F."/>
            <person name="Munos S."/>
            <person name="Bendahmane A."/>
            <person name="Berges H."/>
            <person name="Niebel A."/>
            <person name="Buitink J."/>
            <person name="Frugier F."/>
            <person name="Benhamed M."/>
            <person name="Crespi M."/>
            <person name="Gouzy J."/>
            <person name="Gamas P."/>
        </authorList>
    </citation>
    <scope>NUCLEOTIDE SEQUENCE [LARGE SCALE GENOMIC DNA]</scope>
    <source>
        <strain evidence="3">cv. Jemalong A17</strain>
    </source>
</reference>
<organism evidence="2 3">
    <name type="scientific">Medicago truncatula</name>
    <name type="common">Barrel medic</name>
    <name type="synonym">Medicago tribuloides</name>
    <dbReference type="NCBI Taxonomy" id="3880"/>
    <lineage>
        <taxon>Eukaryota</taxon>
        <taxon>Viridiplantae</taxon>
        <taxon>Streptophyta</taxon>
        <taxon>Embryophyta</taxon>
        <taxon>Tracheophyta</taxon>
        <taxon>Spermatophyta</taxon>
        <taxon>Magnoliopsida</taxon>
        <taxon>eudicotyledons</taxon>
        <taxon>Gunneridae</taxon>
        <taxon>Pentapetalae</taxon>
        <taxon>rosids</taxon>
        <taxon>fabids</taxon>
        <taxon>Fabales</taxon>
        <taxon>Fabaceae</taxon>
        <taxon>Papilionoideae</taxon>
        <taxon>50 kb inversion clade</taxon>
        <taxon>NPAAA clade</taxon>
        <taxon>Hologalegina</taxon>
        <taxon>IRL clade</taxon>
        <taxon>Trifolieae</taxon>
        <taxon>Medicago</taxon>
    </lineage>
</organism>
<sequence>MSSQSILESLIEALLKNLWIFSISSLLLTFSVFYSVLYMLFVIKSKFSMRLRPKRTCYRVVCFGGFLMQKVCNLFLFLRVDLT</sequence>
<evidence type="ECO:0000313" key="2">
    <source>
        <dbReference type="EMBL" id="RHN39597.1"/>
    </source>
</evidence>
<keyword evidence="1" id="KW-0812">Transmembrane</keyword>
<protein>
    <recommendedName>
        <fullName evidence="4">Transmembrane protein</fullName>
    </recommendedName>
</protein>
<gene>
    <name evidence="2" type="ORF">MtrunA17_Chr8g0345541</name>
</gene>
<proteinExistence type="predicted"/>
<feature type="transmembrane region" description="Helical" evidence="1">
    <location>
        <begin position="56"/>
        <end position="78"/>
    </location>
</feature>
<dbReference type="EMBL" id="PSQE01000008">
    <property type="protein sequence ID" value="RHN39597.1"/>
    <property type="molecule type" value="Genomic_DNA"/>
</dbReference>
<name>A0A396GLG0_MEDTR</name>
<dbReference type="AlphaFoldDB" id="A0A396GLG0"/>
<feature type="transmembrane region" description="Helical" evidence="1">
    <location>
        <begin position="20"/>
        <end position="44"/>
    </location>
</feature>
<comment type="caution">
    <text evidence="2">The sequence shown here is derived from an EMBL/GenBank/DDBJ whole genome shotgun (WGS) entry which is preliminary data.</text>
</comment>
<dbReference type="Gramene" id="rna45636">
    <property type="protein sequence ID" value="RHN39597.1"/>
    <property type="gene ID" value="gene45636"/>
</dbReference>
<keyword evidence="1" id="KW-1133">Transmembrane helix</keyword>
<dbReference type="Proteomes" id="UP000265566">
    <property type="component" value="Chromosome 8"/>
</dbReference>
<evidence type="ECO:0008006" key="4">
    <source>
        <dbReference type="Google" id="ProtNLM"/>
    </source>
</evidence>
<keyword evidence="1" id="KW-0472">Membrane</keyword>
<evidence type="ECO:0000256" key="1">
    <source>
        <dbReference type="SAM" id="Phobius"/>
    </source>
</evidence>